<reference evidence="1" key="2">
    <citation type="journal article" date="2020" name="Microorganisms">
        <title>Osmotic Adaptation and Compatible Solute Biosynthesis of Phototrophic Bacteria as Revealed from Genome Analyses.</title>
        <authorList>
            <person name="Imhoff J.F."/>
            <person name="Rahn T."/>
            <person name="Kunzel S."/>
            <person name="Keller A."/>
            <person name="Neulinger S.C."/>
        </authorList>
    </citation>
    <scope>NUCLEOTIDE SEQUENCE</scope>
    <source>
        <strain evidence="1">DSM 4395</strain>
    </source>
</reference>
<evidence type="ECO:0008006" key="3">
    <source>
        <dbReference type="Google" id="ProtNLM"/>
    </source>
</evidence>
<comment type="caution">
    <text evidence="1">The sequence shown here is derived from an EMBL/GenBank/DDBJ whole genome shotgun (WGS) entry which is preliminary data.</text>
</comment>
<evidence type="ECO:0000313" key="1">
    <source>
        <dbReference type="EMBL" id="MBK5929073.1"/>
    </source>
</evidence>
<name>A0AAJ0UCK8_HALSE</name>
<dbReference type="Proteomes" id="UP001296967">
    <property type="component" value="Unassembled WGS sequence"/>
</dbReference>
<proteinExistence type="predicted"/>
<protein>
    <recommendedName>
        <fullName evidence="3">Transposase (putative) YhgA-like domain-containing protein</fullName>
    </recommendedName>
</protein>
<accession>A0AAJ0UCK8</accession>
<dbReference type="EMBL" id="NHSF01000008">
    <property type="protein sequence ID" value="MBK5929073.1"/>
    <property type="molecule type" value="Genomic_DNA"/>
</dbReference>
<keyword evidence="2" id="KW-1185">Reference proteome</keyword>
<organism evidence="1 2">
    <name type="scientific">Halochromatium salexigens</name>
    <name type="common">Chromatium salexigens</name>
    <dbReference type="NCBI Taxonomy" id="49447"/>
    <lineage>
        <taxon>Bacteria</taxon>
        <taxon>Pseudomonadati</taxon>
        <taxon>Pseudomonadota</taxon>
        <taxon>Gammaproteobacteria</taxon>
        <taxon>Chromatiales</taxon>
        <taxon>Chromatiaceae</taxon>
        <taxon>Halochromatium</taxon>
    </lineage>
</organism>
<reference evidence="1" key="1">
    <citation type="submission" date="2017-05" db="EMBL/GenBank/DDBJ databases">
        <authorList>
            <person name="Imhoff J.F."/>
            <person name="Rahn T."/>
            <person name="Kuenzel S."/>
            <person name="Neulinger S.C."/>
        </authorList>
    </citation>
    <scope>NUCLEOTIDE SEQUENCE</scope>
    <source>
        <strain evidence="1">DSM 4395</strain>
    </source>
</reference>
<gene>
    <name evidence="1" type="ORF">CCR82_00580</name>
</gene>
<evidence type="ECO:0000313" key="2">
    <source>
        <dbReference type="Proteomes" id="UP001296967"/>
    </source>
</evidence>
<dbReference type="AlphaFoldDB" id="A0AAJ0UCK8"/>
<dbReference type="RefSeq" id="WP_207190890.1">
    <property type="nucleotide sequence ID" value="NZ_NHSF01000008.1"/>
</dbReference>
<sequence length="123" mass="14325">MRIDLEDHGGELFRLIDWMIRLPEALEADFRQELYAYEEQQRMPYVTTVEQAGIDKEHHDSGYKELFSHPEFVQQLIEGFAPAHPILPIVLYNGLERWQAAEDIDALVRPTPPLAPRFACCYP</sequence>